<protein>
    <submittedName>
        <fullName evidence="2">Uncharacterized protein</fullName>
    </submittedName>
</protein>
<feature type="compositionally biased region" description="Polar residues" evidence="1">
    <location>
        <begin position="1"/>
        <end position="10"/>
    </location>
</feature>
<sequence>MKEQQSSGQSAAEKMKTVKAAWDKAPSGPKKEAALKHYQAAETAQKAKNDPECIKSLDAATKALN</sequence>
<dbReference type="EMBL" id="CP004388">
    <property type="protein sequence ID" value="AJD53210.1"/>
    <property type="molecule type" value="Genomic_DNA"/>
</dbReference>
<dbReference type="AlphaFoldDB" id="A0AB72UG73"/>
<feature type="region of interest" description="Disordered" evidence="1">
    <location>
        <begin position="1"/>
        <end position="32"/>
    </location>
</feature>
<dbReference type="Proteomes" id="UP000007127">
    <property type="component" value="Chromosome"/>
</dbReference>
<accession>A0AB72UG73</accession>
<dbReference type="KEGG" id="txi:TH3_15530"/>
<evidence type="ECO:0000313" key="2">
    <source>
        <dbReference type="EMBL" id="AJD53210.1"/>
    </source>
</evidence>
<gene>
    <name evidence="2" type="ORF">TH3_15530</name>
</gene>
<dbReference type="GeneID" id="31928783"/>
<reference evidence="2 3" key="1">
    <citation type="journal article" date="2012" name="J. Bacteriol.">
        <title>Genome sequence of Thalassospira xiamenensis type strain M-5.</title>
        <authorList>
            <person name="Lai Q."/>
            <person name="Shao Z."/>
        </authorList>
    </citation>
    <scope>NUCLEOTIDE SEQUENCE [LARGE SCALE GENOMIC DNA]</scope>
    <source>
        <strain evidence="2 3">M-5</strain>
    </source>
</reference>
<name>A0AB72UG73_9PROT</name>
<organism evidence="2 3">
    <name type="scientific">Thalassospira xiamenensis M-5 = DSM 17429</name>
    <dbReference type="NCBI Taxonomy" id="1123366"/>
    <lineage>
        <taxon>Bacteria</taxon>
        <taxon>Pseudomonadati</taxon>
        <taxon>Pseudomonadota</taxon>
        <taxon>Alphaproteobacteria</taxon>
        <taxon>Rhodospirillales</taxon>
        <taxon>Thalassospiraceae</taxon>
        <taxon>Thalassospira</taxon>
    </lineage>
</organism>
<dbReference type="RefSeq" id="WP_007089689.1">
    <property type="nucleotide sequence ID" value="NZ_CP004388.1"/>
</dbReference>
<proteinExistence type="predicted"/>
<evidence type="ECO:0000256" key="1">
    <source>
        <dbReference type="SAM" id="MobiDB-lite"/>
    </source>
</evidence>
<evidence type="ECO:0000313" key="3">
    <source>
        <dbReference type="Proteomes" id="UP000007127"/>
    </source>
</evidence>